<dbReference type="Gene3D" id="2.60.40.10">
    <property type="entry name" value="Immunoglobulins"/>
    <property type="match status" value="1"/>
</dbReference>
<organism evidence="2 3">
    <name type="scientific">Flavivirga amylovorans</name>
    <dbReference type="NCBI Taxonomy" id="870486"/>
    <lineage>
        <taxon>Bacteria</taxon>
        <taxon>Pseudomonadati</taxon>
        <taxon>Bacteroidota</taxon>
        <taxon>Flavobacteriia</taxon>
        <taxon>Flavobacteriales</taxon>
        <taxon>Flavobacteriaceae</taxon>
        <taxon>Flavivirga</taxon>
    </lineage>
</organism>
<dbReference type="SUPFAM" id="SSF50969">
    <property type="entry name" value="YVTN repeat-like/Quinoprotein amine dehydrogenase"/>
    <property type="match status" value="2"/>
</dbReference>
<keyword evidence="1" id="KW-0732">Signal</keyword>
<dbReference type="Pfam" id="PF13585">
    <property type="entry name" value="CHU_C"/>
    <property type="match status" value="1"/>
</dbReference>
<evidence type="ECO:0000256" key="1">
    <source>
        <dbReference type="SAM" id="SignalP"/>
    </source>
</evidence>
<dbReference type="Proteomes" id="UP001176891">
    <property type="component" value="Unassembled WGS sequence"/>
</dbReference>
<evidence type="ECO:0000313" key="3">
    <source>
        <dbReference type="Proteomes" id="UP001176891"/>
    </source>
</evidence>
<dbReference type="InterPro" id="IPR026341">
    <property type="entry name" value="T9SS_type_B"/>
</dbReference>
<evidence type="ECO:0000313" key="2">
    <source>
        <dbReference type="EMBL" id="MDO5989410.1"/>
    </source>
</evidence>
<protein>
    <submittedName>
        <fullName evidence="2">T9SS type B sorting domain-containing protein</fullName>
    </submittedName>
</protein>
<dbReference type="InterPro" id="IPR011044">
    <property type="entry name" value="Quino_amine_DH_bsu"/>
</dbReference>
<dbReference type="RefSeq" id="WP_303284069.1">
    <property type="nucleotide sequence ID" value="NZ_BAABCZ010000008.1"/>
</dbReference>
<feature type="signal peptide" evidence="1">
    <location>
        <begin position="1"/>
        <end position="24"/>
    </location>
</feature>
<gene>
    <name evidence="2" type="ORF">Q4Q39_18550</name>
</gene>
<keyword evidence="3" id="KW-1185">Reference proteome</keyword>
<name>A0ABT8X765_9FLAO</name>
<proteinExistence type="predicted"/>
<accession>A0ABT8X765</accession>
<dbReference type="NCBIfam" id="TIGR04131">
    <property type="entry name" value="Bac_Flav_CTERM"/>
    <property type="match status" value="1"/>
</dbReference>
<comment type="caution">
    <text evidence="2">The sequence shown here is derived from an EMBL/GenBank/DDBJ whole genome shotgun (WGS) entry which is preliminary data.</text>
</comment>
<feature type="chain" id="PRO_5046352215" evidence="1">
    <location>
        <begin position="25"/>
        <end position="906"/>
    </location>
</feature>
<dbReference type="EMBL" id="JAUOEM010000008">
    <property type="protein sequence ID" value="MDO5989410.1"/>
    <property type="molecule type" value="Genomic_DNA"/>
</dbReference>
<dbReference type="InterPro" id="IPR013783">
    <property type="entry name" value="Ig-like_fold"/>
</dbReference>
<sequence>MRKIVLLIIAGCLACANIFAQKQAANWYFGENAGLIFDLDTNSITTVSDGQLNTREGCASISDSFGSLLFYTDGVTVWNKNHAIMANGNNLYGDSSSTQSAIIIPKPGDPTIYYVFTVDNNLDGENFGLNYSIVDISLNGGLGEVVSKNTSLLTQCSEKITAVLKNCNSEDLWVLTLASDTSSTVSGGFNTYHAFEVTALGVNPVSIKSTFDINISDARGYLKLSPDGTKVASANVQDGLFLYDFDSELGIVSNQIQINIRSASRFPYGVEFSPNSKLLYVHSSNDYFDAAGGNDPTQHTSALNQFDLTSADIRRSIVTLDDRQLYRGGLQLGPNGKIYRALSSTYNQGQEFLGVIENPNRVGVACDYKHFAVDLRGVSSQGLPPFITSFFNTEIDIIRNGLSTVNLLLCDGKSYELEADEIAGATYIWTKDGVNLTESSFNLEVTETGHYEVYIDPNNGECALVGQAFVNYTTNPIANDATLIQCDEDDLVDGLTSFNLNEANDLLTGGDPDLSTRFYLNAADAFSNDVTNAIDGSNFSNTVNQQIIYVAVINDETSCYSNSELTLDVSTTNSGDTQLTVCDDDGTEDGFFEFNLNNADSDIVTGLPSGLNISYFESYTDALLEQNNLDATFTNSIPYSQTIYARVENANDCYGISEILLTVNQLPQIDTEELTYYCLNTFPQTISINADAISDPSTNYTYNWSTGDTVYEIQVNEAGTYNVTVTNDNGCLKNRTIIVEPSNIATINTIEVIDISQNNIVTILVSGEGLYEYALLNQDGIQTAFQTNNIFENVYPGIYTVIIRDYENDCGAIEDQISVIGFPKFFTPNNDGIHDTWQILGISNMFQANSKILIYNRYGKLIKELNPLGQGWDGLFNGEKLPTDDYWFAVTLQDGRVFKNHFTLKR</sequence>
<reference evidence="2" key="1">
    <citation type="submission" date="2023-07" db="EMBL/GenBank/DDBJ databases">
        <title>Two novel species in the genus Flavivirga.</title>
        <authorList>
            <person name="Kwon K."/>
        </authorList>
    </citation>
    <scope>NUCLEOTIDE SEQUENCE</scope>
    <source>
        <strain evidence="2">KACC 14157</strain>
    </source>
</reference>